<keyword evidence="2 5" id="KW-0812">Transmembrane</keyword>
<name>A0A2P5HR74_DIAHE</name>
<feature type="transmembrane region" description="Helical" evidence="5">
    <location>
        <begin position="53"/>
        <end position="71"/>
    </location>
</feature>
<sequence>MDIVFNQHPNGTFDIEYFQYTPSKEAGLAFMVIFAGAGLAHIGYMFFFRAWSFIPMILGGICEVFGYYGRFKAHFEPDQIGPWIMQAMLLLCAPPLLAGSIYMSLGRLITALDASRFSLIRPSILTKIYVLIDVLAFISQLAGVGVQASGSPDLMATGKKLVLAGLIFQEVALLFFTYVAVRTQQKLSREPTDVSLGIGHVLRWRRYFAAMYVATLLLMVRNMLRLIEFAQGPKGTIASNEPFIYVFDALPMALVMAAPLVFYPARLTRVAWNSEYKVVK</sequence>
<accession>A0A2P5HR74</accession>
<proteinExistence type="predicted"/>
<comment type="caution">
    <text evidence="6">The sequence shown here is derived from an EMBL/GenBank/DDBJ whole genome shotgun (WGS) entry which is preliminary data.</text>
</comment>
<dbReference type="InParanoid" id="A0A2P5HR74"/>
<feature type="transmembrane region" description="Helical" evidence="5">
    <location>
        <begin position="26"/>
        <end position="46"/>
    </location>
</feature>
<feature type="transmembrane region" description="Helical" evidence="5">
    <location>
        <begin position="83"/>
        <end position="103"/>
    </location>
</feature>
<dbReference type="PANTHER" id="PTHR31465">
    <property type="entry name" value="PROTEIN RTA1-RELATED"/>
    <property type="match status" value="1"/>
</dbReference>
<dbReference type="STRING" id="158607.A0A2P5HR74"/>
<evidence type="ECO:0000256" key="4">
    <source>
        <dbReference type="ARBA" id="ARBA00023136"/>
    </source>
</evidence>
<dbReference type="GO" id="GO:0016020">
    <property type="term" value="C:membrane"/>
    <property type="evidence" value="ECO:0007669"/>
    <property type="project" value="UniProtKB-SubCell"/>
</dbReference>
<organism evidence="6 7">
    <name type="scientific">Diaporthe helianthi</name>
    <dbReference type="NCBI Taxonomy" id="158607"/>
    <lineage>
        <taxon>Eukaryota</taxon>
        <taxon>Fungi</taxon>
        <taxon>Dikarya</taxon>
        <taxon>Ascomycota</taxon>
        <taxon>Pezizomycotina</taxon>
        <taxon>Sordariomycetes</taxon>
        <taxon>Sordariomycetidae</taxon>
        <taxon>Diaporthales</taxon>
        <taxon>Diaporthaceae</taxon>
        <taxon>Diaporthe</taxon>
    </lineage>
</organism>
<keyword evidence="3 5" id="KW-1133">Transmembrane helix</keyword>
<gene>
    <name evidence="6" type="ORF">DHEL01_v208872</name>
</gene>
<dbReference type="OrthoDB" id="3358017at2759"/>
<dbReference type="Pfam" id="PF04479">
    <property type="entry name" value="RTA1"/>
    <property type="match status" value="1"/>
</dbReference>
<protein>
    <submittedName>
        <fullName evidence="6">RTM1</fullName>
    </submittedName>
</protein>
<feature type="transmembrane region" description="Helical" evidence="5">
    <location>
        <begin position="207"/>
        <end position="224"/>
    </location>
</feature>
<evidence type="ECO:0000313" key="6">
    <source>
        <dbReference type="EMBL" id="POS72738.1"/>
    </source>
</evidence>
<feature type="transmembrane region" description="Helical" evidence="5">
    <location>
        <begin position="124"/>
        <end position="142"/>
    </location>
</feature>
<evidence type="ECO:0000256" key="3">
    <source>
        <dbReference type="ARBA" id="ARBA00022989"/>
    </source>
</evidence>
<keyword evidence="4 5" id="KW-0472">Membrane</keyword>
<evidence type="ECO:0000256" key="5">
    <source>
        <dbReference type="SAM" id="Phobius"/>
    </source>
</evidence>
<comment type="subcellular location">
    <subcellularLocation>
        <location evidence="1">Membrane</location>
        <topology evidence="1">Multi-pass membrane protein</topology>
    </subcellularLocation>
</comment>
<evidence type="ECO:0000313" key="7">
    <source>
        <dbReference type="Proteomes" id="UP000094444"/>
    </source>
</evidence>
<reference evidence="6" key="1">
    <citation type="submission" date="2017-09" db="EMBL/GenBank/DDBJ databases">
        <title>Polyketide synthases of a Diaporthe helianthi virulent isolate.</title>
        <authorList>
            <person name="Baroncelli R."/>
        </authorList>
    </citation>
    <scope>NUCLEOTIDE SEQUENCE [LARGE SCALE GENOMIC DNA]</scope>
    <source>
        <strain evidence="6">7/96</strain>
    </source>
</reference>
<keyword evidence="7" id="KW-1185">Reference proteome</keyword>
<evidence type="ECO:0000256" key="2">
    <source>
        <dbReference type="ARBA" id="ARBA00022692"/>
    </source>
</evidence>
<dbReference type="Proteomes" id="UP000094444">
    <property type="component" value="Unassembled WGS sequence"/>
</dbReference>
<feature type="transmembrane region" description="Helical" evidence="5">
    <location>
        <begin position="244"/>
        <end position="263"/>
    </location>
</feature>
<dbReference type="InterPro" id="IPR007568">
    <property type="entry name" value="RTA1"/>
</dbReference>
<dbReference type="EMBL" id="MAVT02000937">
    <property type="protein sequence ID" value="POS72738.1"/>
    <property type="molecule type" value="Genomic_DNA"/>
</dbReference>
<evidence type="ECO:0000256" key="1">
    <source>
        <dbReference type="ARBA" id="ARBA00004141"/>
    </source>
</evidence>
<dbReference type="PANTHER" id="PTHR31465:SF17">
    <property type="entry name" value="DOMAIN PROTEIN, PUTATIVE (AFU_ORTHOLOGUE AFUA_5G09900)-RELATED"/>
    <property type="match status" value="1"/>
</dbReference>
<feature type="transmembrane region" description="Helical" evidence="5">
    <location>
        <begin position="162"/>
        <end position="181"/>
    </location>
</feature>
<dbReference type="AlphaFoldDB" id="A0A2P5HR74"/>